<evidence type="ECO:0000256" key="1">
    <source>
        <dbReference type="SAM" id="SignalP"/>
    </source>
</evidence>
<gene>
    <name evidence="2" type="ORF">EWE75_00765</name>
</gene>
<dbReference type="AlphaFoldDB" id="A0A4Q6YA52"/>
<proteinExistence type="predicted"/>
<reference evidence="2 3" key="1">
    <citation type="submission" date="2019-02" db="EMBL/GenBank/DDBJ databases">
        <authorList>
            <person name="Li Y."/>
        </authorList>
    </citation>
    <scope>NUCLEOTIDE SEQUENCE [LARGE SCALE GENOMIC DNA]</scope>
    <source>
        <strain evidence="2 3">3-7</strain>
    </source>
</reference>
<name>A0A4Q6YA52_9SPHN</name>
<protein>
    <submittedName>
        <fullName evidence="2">Uncharacterized protein</fullName>
    </submittedName>
</protein>
<feature type="signal peptide" evidence="1">
    <location>
        <begin position="1"/>
        <end position="18"/>
    </location>
</feature>
<evidence type="ECO:0000313" key="2">
    <source>
        <dbReference type="EMBL" id="RZF66426.1"/>
    </source>
</evidence>
<sequence>MRRALALAVLVVAGCSRAEPVVESNAAAPAGLEAAAIEAGVIADPKSADITGLYARETDRVCIVPTPKAYQIGVFVDYGDQQHCSGLGSVTRAGETLHIDFSDAEGCAFDARFEGDRIVFPGSVPEACRKLCSERASIAGLAVDQLSDAASEAATLRDSRGRLLCPSG</sequence>
<keyword evidence="3" id="KW-1185">Reference proteome</keyword>
<feature type="chain" id="PRO_5020573114" evidence="1">
    <location>
        <begin position="19"/>
        <end position="168"/>
    </location>
</feature>
<accession>A0A4Q6YA52</accession>
<dbReference type="OrthoDB" id="7448000at2"/>
<evidence type="ECO:0000313" key="3">
    <source>
        <dbReference type="Proteomes" id="UP000292085"/>
    </source>
</evidence>
<dbReference type="RefSeq" id="WP_130154786.1">
    <property type="nucleotide sequence ID" value="NZ_SGIS01000001.1"/>
</dbReference>
<dbReference type="PROSITE" id="PS51257">
    <property type="entry name" value="PROKAR_LIPOPROTEIN"/>
    <property type="match status" value="1"/>
</dbReference>
<dbReference type="EMBL" id="SGIS01000001">
    <property type="protein sequence ID" value="RZF66426.1"/>
    <property type="molecule type" value="Genomic_DNA"/>
</dbReference>
<organism evidence="2 3">
    <name type="scientific">Sphingomonas populi</name>
    <dbReference type="NCBI Taxonomy" id="2484750"/>
    <lineage>
        <taxon>Bacteria</taxon>
        <taxon>Pseudomonadati</taxon>
        <taxon>Pseudomonadota</taxon>
        <taxon>Alphaproteobacteria</taxon>
        <taxon>Sphingomonadales</taxon>
        <taxon>Sphingomonadaceae</taxon>
        <taxon>Sphingomonas</taxon>
    </lineage>
</organism>
<comment type="caution">
    <text evidence="2">The sequence shown here is derived from an EMBL/GenBank/DDBJ whole genome shotgun (WGS) entry which is preliminary data.</text>
</comment>
<keyword evidence="1" id="KW-0732">Signal</keyword>
<dbReference type="Proteomes" id="UP000292085">
    <property type="component" value="Unassembled WGS sequence"/>
</dbReference>